<protein>
    <recommendedName>
        <fullName evidence="6">Glycosyltransferase</fullName>
        <ecNumber evidence="6">2.4.1.-</ecNumber>
    </recommendedName>
</protein>
<reference evidence="8" key="2">
    <citation type="submission" date="2022-03" db="EMBL/GenBank/DDBJ databases">
        <title>Draft title - Genomic analysis of global carrot germplasm unveils the trajectory of domestication and the origin of high carotenoid orange carrot.</title>
        <authorList>
            <person name="Iorizzo M."/>
            <person name="Ellison S."/>
            <person name="Senalik D."/>
            <person name="Macko-Podgorni A."/>
            <person name="Grzebelus D."/>
            <person name="Bostan H."/>
            <person name="Rolling W."/>
            <person name="Curaba J."/>
            <person name="Simon P."/>
        </authorList>
    </citation>
    <scope>NUCLEOTIDE SEQUENCE</scope>
    <source>
        <tissue evidence="8">Leaf</tissue>
    </source>
</reference>
<dbReference type="CDD" id="cd03784">
    <property type="entry name" value="GT1_Gtf-like"/>
    <property type="match status" value="1"/>
</dbReference>
<dbReference type="InterPro" id="IPR058980">
    <property type="entry name" value="Glyco_transf_N"/>
</dbReference>
<dbReference type="PROSITE" id="PS00375">
    <property type="entry name" value="UDPGT"/>
    <property type="match status" value="1"/>
</dbReference>
<gene>
    <name evidence="8" type="ORF">DCAR_0624536</name>
</gene>
<dbReference type="InterPro" id="IPR002213">
    <property type="entry name" value="UDP_glucos_trans"/>
</dbReference>
<proteinExistence type="inferred from homology"/>
<comment type="pathway">
    <text evidence="1">Secondary metabolite biosynthesis; terpenoid biosynthesis.</text>
</comment>
<sequence>MGHVVLDGESSSTTPRVVLFPFMSKGHTIPLLQLARLILARGIDVTIFTTPANLPFVSSRLADTAASIVALPFPENVDGLPLGVESTDKLPSMSLFVTFVTCTKLMKPWFEEALGRLSNVSFVISDGFLGWTLDSANKFGIPRLASYGFNAFSCAVIQSVEASGVIFEAESDDELFQVTDFPWIKLTRNDFDLPIKDRVKEGPGYEFYKESIMATSKSYGVLVNSFYELEPEFLDYLNHKSQPKAWPIGPLCLAEPPKAMATSEKPVYLKWLDDKLEDGRRSVLYVAFGSQAEISKDQLHEIKTGLEKSGVNFLWAVGKNGNEVDHEFETRVKDRGLVVRDWVDQMEILRHESVTGFLSHCGWNSVLESICAKVPILGWPMMAEQPLNVRMVVEQIKVGLRVETCDGTVKGFVKWEGLEKTVKELMEGEMGKVVRKNVELTGDAAAKAVLDQGGSSWKALSELIQGIHAFRKNK</sequence>
<dbReference type="EC" id="2.4.1.-" evidence="6"/>
<accession>A0AAF1B588</accession>
<evidence type="ECO:0000256" key="5">
    <source>
        <dbReference type="RuleBase" id="RU003718"/>
    </source>
</evidence>
<dbReference type="Pfam" id="PF00201">
    <property type="entry name" value="UDPGT"/>
    <property type="match status" value="1"/>
</dbReference>
<dbReference type="InterPro" id="IPR002999">
    <property type="entry name" value="Tudor"/>
</dbReference>
<keyword evidence="5" id="KW-0328">Glycosyltransferase</keyword>
<dbReference type="InterPro" id="IPR035595">
    <property type="entry name" value="UDP_glycos_trans_CS"/>
</dbReference>
<evidence type="ECO:0000256" key="6">
    <source>
        <dbReference type="RuleBase" id="RU362057"/>
    </source>
</evidence>
<feature type="domain" description="Tudor" evidence="7">
    <location>
        <begin position="245"/>
        <end position="309"/>
    </location>
</feature>
<evidence type="ECO:0000313" key="8">
    <source>
        <dbReference type="EMBL" id="WOH05123.1"/>
    </source>
</evidence>
<organism evidence="8 9">
    <name type="scientific">Daucus carota subsp. sativus</name>
    <name type="common">Carrot</name>
    <dbReference type="NCBI Taxonomy" id="79200"/>
    <lineage>
        <taxon>Eukaryota</taxon>
        <taxon>Viridiplantae</taxon>
        <taxon>Streptophyta</taxon>
        <taxon>Embryophyta</taxon>
        <taxon>Tracheophyta</taxon>
        <taxon>Spermatophyta</taxon>
        <taxon>Magnoliopsida</taxon>
        <taxon>eudicotyledons</taxon>
        <taxon>Gunneridae</taxon>
        <taxon>Pentapetalae</taxon>
        <taxon>asterids</taxon>
        <taxon>campanulids</taxon>
        <taxon>Apiales</taxon>
        <taxon>Apiaceae</taxon>
        <taxon>Apioideae</taxon>
        <taxon>Scandiceae</taxon>
        <taxon>Daucinae</taxon>
        <taxon>Daucus</taxon>
        <taxon>Daucus sect. Daucus</taxon>
    </lineage>
</organism>
<evidence type="ECO:0000256" key="1">
    <source>
        <dbReference type="ARBA" id="ARBA00004721"/>
    </source>
</evidence>
<evidence type="ECO:0000256" key="2">
    <source>
        <dbReference type="ARBA" id="ARBA00009995"/>
    </source>
</evidence>
<dbReference type="SUPFAM" id="SSF53756">
    <property type="entry name" value="UDP-Glycosyltransferase/glycogen phosphorylase"/>
    <property type="match status" value="1"/>
</dbReference>
<dbReference type="PANTHER" id="PTHR48047:SF51">
    <property type="entry name" value="GLYCOSYLTRANSFERASE"/>
    <property type="match status" value="1"/>
</dbReference>
<dbReference type="KEGG" id="dcr:108192720"/>
<evidence type="ECO:0000256" key="3">
    <source>
        <dbReference type="ARBA" id="ARBA00022679"/>
    </source>
</evidence>
<dbReference type="PROSITE" id="PS50304">
    <property type="entry name" value="TUDOR"/>
    <property type="match status" value="1"/>
</dbReference>
<evidence type="ECO:0000259" key="7">
    <source>
        <dbReference type="PROSITE" id="PS50304"/>
    </source>
</evidence>
<dbReference type="Gene3D" id="3.40.50.2000">
    <property type="entry name" value="Glycogen Phosphorylase B"/>
    <property type="match status" value="2"/>
</dbReference>
<name>A0AAF1B588_DAUCS</name>
<reference evidence="8" key="1">
    <citation type="journal article" date="2016" name="Nat. Genet.">
        <title>A high-quality carrot genome assembly provides new insights into carotenoid accumulation and asterid genome evolution.</title>
        <authorList>
            <person name="Iorizzo M."/>
            <person name="Ellison S."/>
            <person name="Senalik D."/>
            <person name="Zeng P."/>
            <person name="Satapoomin P."/>
            <person name="Huang J."/>
            <person name="Bowman M."/>
            <person name="Iovene M."/>
            <person name="Sanseverino W."/>
            <person name="Cavagnaro P."/>
            <person name="Yildiz M."/>
            <person name="Macko-Podgorni A."/>
            <person name="Moranska E."/>
            <person name="Grzebelus E."/>
            <person name="Grzebelus D."/>
            <person name="Ashrafi H."/>
            <person name="Zheng Z."/>
            <person name="Cheng S."/>
            <person name="Spooner D."/>
            <person name="Van Deynze A."/>
            <person name="Simon P."/>
        </authorList>
    </citation>
    <scope>NUCLEOTIDE SEQUENCE</scope>
    <source>
        <tissue evidence="8">Leaf</tissue>
    </source>
</reference>
<keyword evidence="4" id="KW-0414">Isoprene biosynthesis</keyword>
<evidence type="ECO:0000256" key="4">
    <source>
        <dbReference type="ARBA" id="ARBA00023229"/>
    </source>
</evidence>
<dbReference type="AlphaFoldDB" id="A0AAF1B588"/>
<dbReference type="PANTHER" id="PTHR48047">
    <property type="entry name" value="GLYCOSYLTRANSFERASE"/>
    <property type="match status" value="1"/>
</dbReference>
<dbReference type="Pfam" id="PF26168">
    <property type="entry name" value="Glyco_transf_N"/>
    <property type="match status" value="1"/>
</dbReference>
<keyword evidence="3 5" id="KW-0808">Transferase</keyword>
<keyword evidence="9" id="KW-1185">Reference proteome</keyword>
<dbReference type="FunFam" id="3.40.50.2000:FF:000107">
    <property type="entry name" value="Glycosyltransferase"/>
    <property type="match status" value="1"/>
</dbReference>
<dbReference type="EMBL" id="CP093348">
    <property type="protein sequence ID" value="WOH05123.1"/>
    <property type="molecule type" value="Genomic_DNA"/>
</dbReference>
<dbReference type="GO" id="GO:0008299">
    <property type="term" value="P:isoprenoid biosynthetic process"/>
    <property type="evidence" value="ECO:0007669"/>
    <property type="project" value="UniProtKB-KW"/>
</dbReference>
<comment type="similarity">
    <text evidence="2 5">Belongs to the UDP-glycosyltransferase family.</text>
</comment>
<evidence type="ECO:0000313" key="9">
    <source>
        <dbReference type="Proteomes" id="UP000077755"/>
    </source>
</evidence>
<dbReference type="Proteomes" id="UP000077755">
    <property type="component" value="Chromosome 6"/>
</dbReference>
<dbReference type="GO" id="GO:0035251">
    <property type="term" value="F:UDP-glucosyltransferase activity"/>
    <property type="evidence" value="ECO:0007669"/>
    <property type="project" value="TreeGrafter"/>
</dbReference>